<keyword evidence="3 4" id="KW-0443">Lipid metabolism</keyword>
<dbReference type="PROSITE" id="PS51635">
    <property type="entry name" value="PNPLA"/>
    <property type="match status" value="1"/>
</dbReference>
<name>A0AAN6N6V4_9PEZI</name>
<dbReference type="GO" id="GO:0046486">
    <property type="term" value="P:glycerolipid metabolic process"/>
    <property type="evidence" value="ECO:0007669"/>
    <property type="project" value="UniProtKB-ARBA"/>
</dbReference>
<evidence type="ECO:0000256" key="3">
    <source>
        <dbReference type="ARBA" id="ARBA00023098"/>
    </source>
</evidence>
<dbReference type="Proteomes" id="UP001303473">
    <property type="component" value="Unassembled WGS sequence"/>
</dbReference>
<feature type="active site" description="Nucleophile" evidence="4">
    <location>
        <position position="57"/>
    </location>
</feature>
<evidence type="ECO:0000259" key="5">
    <source>
        <dbReference type="PROSITE" id="PS51635"/>
    </source>
</evidence>
<dbReference type="SUPFAM" id="SSF52151">
    <property type="entry name" value="FabD/lysophospholipase-like"/>
    <property type="match status" value="1"/>
</dbReference>
<protein>
    <submittedName>
        <fullName evidence="6">Acyl transferase/acyl hydrolase/lysophospholipase</fullName>
    </submittedName>
</protein>
<dbReference type="EMBL" id="MU853814">
    <property type="protein sequence ID" value="KAK3939298.1"/>
    <property type="molecule type" value="Genomic_DNA"/>
</dbReference>
<feature type="active site" description="Proton acceptor" evidence="4">
    <location>
        <position position="205"/>
    </location>
</feature>
<feature type="short sequence motif" description="DGA/G" evidence="4">
    <location>
        <begin position="205"/>
        <end position="207"/>
    </location>
</feature>
<evidence type="ECO:0000313" key="6">
    <source>
        <dbReference type="EMBL" id="KAK3939298.1"/>
    </source>
</evidence>
<keyword evidence="1 4" id="KW-0378">Hydrolase</keyword>
<dbReference type="GO" id="GO:0019369">
    <property type="term" value="P:arachidonate metabolic process"/>
    <property type="evidence" value="ECO:0007669"/>
    <property type="project" value="TreeGrafter"/>
</dbReference>
<keyword evidence="6" id="KW-0808">Transferase</keyword>
<keyword evidence="7" id="KW-1185">Reference proteome</keyword>
<dbReference type="Gene3D" id="3.40.1090.10">
    <property type="entry name" value="Cytosolic phospholipase A2 catalytic domain"/>
    <property type="match status" value="1"/>
</dbReference>
<feature type="domain" description="PNPLA" evidence="5">
    <location>
        <begin position="13"/>
        <end position="218"/>
    </location>
</feature>
<gene>
    <name evidence="6" type="ORF">QBC46DRAFT_388382</name>
</gene>
<dbReference type="Pfam" id="PF01734">
    <property type="entry name" value="Patatin"/>
    <property type="match status" value="1"/>
</dbReference>
<comment type="caution">
    <text evidence="6">The sequence shown here is derived from an EMBL/GenBank/DDBJ whole genome shotgun (WGS) entry which is preliminary data.</text>
</comment>
<organism evidence="6 7">
    <name type="scientific">Diplogelasinospora grovesii</name>
    <dbReference type="NCBI Taxonomy" id="303347"/>
    <lineage>
        <taxon>Eukaryota</taxon>
        <taxon>Fungi</taxon>
        <taxon>Dikarya</taxon>
        <taxon>Ascomycota</taxon>
        <taxon>Pezizomycotina</taxon>
        <taxon>Sordariomycetes</taxon>
        <taxon>Sordariomycetidae</taxon>
        <taxon>Sordariales</taxon>
        <taxon>Diplogelasinosporaceae</taxon>
        <taxon>Diplogelasinospora</taxon>
    </lineage>
</organism>
<dbReference type="PANTHER" id="PTHR24185">
    <property type="entry name" value="CALCIUM-INDEPENDENT PHOSPHOLIPASE A2-GAMMA"/>
    <property type="match status" value="1"/>
</dbReference>
<evidence type="ECO:0000256" key="4">
    <source>
        <dbReference type="PROSITE-ProRule" id="PRU01161"/>
    </source>
</evidence>
<evidence type="ECO:0000313" key="7">
    <source>
        <dbReference type="Proteomes" id="UP001303473"/>
    </source>
</evidence>
<dbReference type="GO" id="GO:0047499">
    <property type="term" value="F:calcium-independent phospholipase A2 activity"/>
    <property type="evidence" value="ECO:0007669"/>
    <property type="project" value="TreeGrafter"/>
</dbReference>
<feature type="short sequence motif" description="GXSXG" evidence="4">
    <location>
        <begin position="55"/>
        <end position="59"/>
    </location>
</feature>
<dbReference type="CDD" id="cd07216">
    <property type="entry name" value="Pat17_PNPLA8_PNPLA9_like3"/>
    <property type="match status" value="1"/>
</dbReference>
<evidence type="ECO:0000256" key="1">
    <source>
        <dbReference type="ARBA" id="ARBA00022801"/>
    </source>
</evidence>
<dbReference type="PANTHER" id="PTHR24185:SF1">
    <property type="entry name" value="CALCIUM-INDEPENDENT PHOSPHOLIPASE A2-GAMMA"/>
    <property type="match status" value="1"/>
</dbReference>
<dbReference type="GO" id="GO:0016042">
    <property type="term" value="P:lipid catabolic process"/>
    <property type="evidence" value="ECO:0007669"/>
    <property type="project" value="UniProtKB-UniRule"/>
</dbReference>
<dbReference type="InterPro" id="IPR016035">
    <property type="entry name" value="Acyl_Trfase/lysoPLipase"/>
</dbReference>
<proteinExistence type="predicted"/>
<feature type="short sequence motif" description="GXGXXG" evidence="4">
    <location>
        <begin position="17"/>
        <end position="22"/>
    </location>
</feature>
<evidence type="ECO:0000256" key="2">
    <source>
        <dbReference type="ARBA" id="ARBA00022963"/>
    </source>
</evidence>
<keyword evidence="2 4" id="KW-0442">Lipid degradation</keyword>
<sequence>MAAPDSSRGLRVLSLDGGGVRGLASLVILEYLMKAVADDPNNPPKPCEFFHMIGGTSTGGLIAIMLGRLHMTVQEAKEAYLGLSKTVFAPKHRLNKIASFFNATKLKGYCDTEALEREIKKIVQDRLKLANDQEKALMLEENPVCRSFVCALRGEKRSLICFRNYTLEGKADLKPEIWQAARATSAATLFFDPITIGEFEQTFVDGGGGYNNPVEVLYDEATGCWQNPARDFQCVVSIGTGRAELKNWGANLNQLRKTLVDIATETDKTAARFSKSHPELVAEPQRLFRFQVAHGLENVGMAEHEKIKEIASATQVYMEEDDQDGTKQLKMFRALVCGNEKPEPVPVLAPLNSEKMHYIEKHSAYLGFRSSPWHTKIGARHRHAHSAGTLSLPKRLFTNADSHISSYTPMPGLATTMTPDERAPTWWLVLQRYNDVEGDNDTCRPEDDPRRATIAVQDATWLSTDFCSGFAPEIPVTDIWRLCASFNPLERESTNEPNTDTAIHVSDLWISVPASHRTVPVVQMSIRPNTVFMGGDETPIPSQGLAQAMCGGGPGLPPDTLCEKRIYSSNAEAWDTVKMPQALAFATIPIKHRCLFPSQLQWAQDRIRSLLKVCHFLWDHADATDLAESEIPIKVLLVEMTGSVDYGGLIRQERQGLHWKTRGLMDEVVAHVSRPTFLQDELDFVEIEDAVTLLEKSGTYSDADEISWDRDGKNQVVDEWWGYLGETRARWVALLMVLMLLENVHHALILPEPFEQLIHSRTGTCFIAP</sequence>
<dbReference type="GO" id="GO:0016020">
    <property type="term" value="C:membrane"/>
    <property type="evidence" value="ECO:0007669"/>
    <property type="project" value="TreeGrafter"/>
</dbReference>
<reference evidence="7" key="1">
    <citation type="journal article" date="2023" name="Mol. Phylogenet. Evol.">
        <title>Genome-scale phylogeny and comparative genomics of the fungal order Sordariales.</title>
        <authorList>
            <person name="Hensen N."/>
            <person name="Bonometti L."/>
            <person name="Westerberg I."/>
            <person name="Brannstrom I.O."/>
            <person name="Guillou S."/>
            <person name="Cros-Aarteil S."/>
            <person name="Calhoun S."/>
            <person name="Haridas S."/>
            <person name="Kuo A."/>
            <person name="Mondo S."/>
            <person name="Pangilinan J."/>
            <person name="Riley R."/>
            <person name="LaButti K."/>
            <person name="Andreopoulos B."/>
            <person name="Lipzen A."/>
            <person name="Chen C."/>
            <person name="Yan M."/>
            <person name="Daum C."/>
            <person name="Ng V."/>
            <person name="Clum A."/>
            <person name="Steindorff A."/>
            <person name="Ohm R.A."/>
            <person name="Martin F."/>
            <person name="Silar P."/>
            <person name="Natvig D.O."/>
            <person name="Lalanne C."/>
            <person name="Gautier V."/>
            <person name="Ament-Velasquez S.L."/>
            <person name="Kruys A."/>
            <person name="Hutchinson M.I."/>
            <person name="Powell A.J."/>
            <person name="Barry K."/>
            <person name="Miller A.N."/>
            <person name="Grigoriev I.V."/>
            <person name="Debuchy R."/>
            <person name="Gladieux P."/>
            <person name="Hiltunen Thoren M."/>
            <person name="Johannesson H."/>
        </authorList>
    </citation>
    <scope>NUCLEOTIDE SEQUENCE [LARGE SCALE GENOMIC DNA]</scope>
    <source>
        <strain evidence="7">CBS 340.73</strain>
    </source>
</reference>
<dbReference type="InterPro" id="IPR002641">
    <property type="entry name" value="PNPLA_dom"/>
</dbReference>
<dbReference type="AlphaFoldDB" id="A0AAN6N6V4"/>
<dbReference type="GO" id="GO:0016740">
    <property type="term" value="F:transferase activity"/>
    <property type="evidence" value="ECO:0007669"/>
    <property type="project" value="UniProtKB-KW"/>
</dbReference>
<accession>A0AAN6N6V4</accession>